<dbReference type="Proteomes" id="UP000095286">
    <property type="component" value="Unplaced"/>
</dbReference>
<evidence type="ECO:0000313" key="1">
    <source>
        <dbReference type="Proteomes" id="UP000095286"/>
    </source>
</evidence>
<reference evidence="2" key="1">
    <citation type="submission" date="2016-11" db="UniProtKB">
        <authorList>
            <consortium name="WormBaseParasite"/>
        </authorList>
    </citation>
    <scope>IDENTIFICATION</scope>
    <source>
        <strain evidence="2">KR3021</strain>
    </source>
</reference>
<evidence type="ECO:0000313" key="2">
    <source>
        <dbReference type="WBParaSite" id="RSKR_0000524350.1"/>
    </source>
</evidence>
<proteinExistence type="predicted"/>
<protein>
    <submittedName>
        <fullName evidence="2">G_PROTEIN_RECEP_F1_2 domain-containing protein</fullName>
    </submittedName>
</protein>
<sequence length="335" mass="37947">MYNNSLFNYVFNGFKFNRSLLIEPIPDLRSPFEGILYISIGVVSIILYIPFFFAIIDKKNYKFPAYKIMAQMAVFDILNLFILGVLSGINSIMGLSYWNAPFLSIFYCESGYFLWCSVNGNLIVLATQRCIQIISPSLADDLFAGSKTYIWLIIPLLITAAMITFNPMLIYTPVLNMCFLDPFLGYPNKSTTKYDSIFQFLENVVNSTFLISIYIIFFIILLIKKKETEVKVKKNGTTDSQNVILLIQTASICSITLASNVLYIVEGYIPLPQFTLTVTQSITLLVHSFPPVIYMMFNNTLKNTIRGYFKKNKSVAVSMVGKSISIRSAIPVQVI</sequence>
<organism evidence="1 2">
    <name type="scientific">Rhabditophanes sp. KR3021</name>
    <dbReference type="NCBI Taxonomy" id="114890"/>
    <lineage>
        <taxon>Eukaryota</taxon>
        <taxon>Metazoa</taxon>
        <taxon>Ecdysozoa</taxon>
        <taxon>Nematoda</taxon>
        <taxon>Chromadorea</taxon>
        <taxon>Rhabditida</taxon>
        <taxon>Tylenchina</taxon>
        <taxon>Panagrolaimomorpha</taxon>
        <taxon>Strongyloidoidea</taxon>
        <taxon>Alloionematidae</taxon>
        <taxon>Rhabditophanes</taxon>
    </lineage>
</organism>
<name>A0AC35TXS7_9BILA</name>
<accession>A0AC35TXS7</accession>
<dbReference type="WBParaSite" id="RSKR_0000524350.1">
    <property type="protein sequence ID" value="RSKR_0000524350.1"/>
    <property type="gene ID" value="RSKR_0000524350"/>
</dbReference>